<organism evidence="1 2">
    <name type="scientific">Roseburia intestinalis</name>
    <dbReference type="NCBI Taxonomy" id="166486"/>
    <lineage>
        <taxon>Bacteria</taxon>
        <taxon>Bacillati</taxon>
        <taxon>Bacillota</taxon>
        <taxon>Clostridia</taxon>
        <taxon>Lachnospirales</taxon>
        <taxon>Lachnospiraceae</taxon>
        <taxon>Roseburia</taxon>
    </lineage>
</organism>
<dbReference type="Pfam" id="PF04464">
    <property type="entry name" value="Glyphos_transf"/>
    <property type="match status" value="1"/>
</dbReference>
<sequence length="671" mass="78780">MSQIHAELNDNELIICCDRARMTENDRQVIDIRTLQYGKKYSSYVKLRNQESADKIILFQEMEIEPLDKMETFSDGANLLQQEEAADVSVENEERASEIEEQLTENKVLFVYTDKKKVYYGYMQAANFYKLIVKYTYRVLFVGLKNGYLDLKILSYLQNPCNQVQIESTRFYIDEKNNVESDIRVYPEKIGKKKVLADWNYQHIRYPLADLLTDETQLNNMLLMMVTVNGIDVDFRIGKKEKKIPSKRMYYAPYKSTFFKDFAIHLRRTDRGNFAIVKRPMEAIEYGAWFKFIESRPVSWLFYHLGKICGKLGRKNINLFYEKFAEKAEEGTFDLFQMAQKEGNSKCYYVISPESPDYEKIKNVKGVVKKYSFKYYWLLYNVSNYISTEAPAHLNILRSNNKYFRLATCEHPFIFLQHGITYLKCQGPSSTFVLNKEGEPAYMVVGSQKELDVCADMLKLSEERFLNTGLPIFSKIQYKHIDESSPNKVVIMLTWKSYEEHIQEFTNSEYYQNVMSIYHMLERYMAAENIIIVPHPKMASLCENTPLKQNMWEGPISEVLQYAKLLITDYSSVCYNSFYQGGGVVFFQPDLVHYQAEAGELIPADDEYIGYRVFNLDELEKVIEKAITDGKIRLETVRNKEFEKRYLTINEYHDGKNIERIAIKLKELNII</sequence>
<dbReference type="PaxDb" id="166486-ERS852572_01712"/>
<protein>
    <submittedName>
        <fullName evidence="1">CDP-Glycerol:Poly(Glycerophosphate) glycerophosphotransferase</fullName>
    </submittedName>
</protein>
<dbReference type="GO" id="GO:0047355">
    <property type="term" value="F:CDP-glycerol glycerophosphotransferase activity"/>
    <property type="evidence" value="ECO:0007669"/>
    <property type="project" value="InterPro"/>
</dbReference>
<dbReference type="RefSeq" id="WP_055194207.1">
    <property type="nucleotide sequence ID" value="NZ_CABIYH010000011.1"/>
</dbReference>
<dbReference type="GO" id="GO:0016020">
    <property type="term" value="C:membrane"/>
    <property type="evidence" value="ECO:0007669"/>
    <property type="project" value="InterPro"/>
</dbReference>
<dbReference type="Gene3D" id="3.40.50.12580">
    <property type="match status" value="1"/>
</dbReference>
<dbReference type="AlphaFoldDB" id="A0A173TUV3"/>
<dbReference type="STRING" id="166486.ERS852572_01712"/>
<accession>A0A173TUV3</accession>
<keyword evidence="1" id="KW-0808">Transferase</keyword>
<reference evidence="1 2" key="1">
    <citation type="submission" date="2015-09" db="EMBL/GenBank/DDBJ databases">
        <authorList>
            <consortium name="Pathogen Informatics"/>
        </authorList>
    </citation>
    <scope>NUCLEOTIDE SEQUENCE [LARGE SCALE GENOMIC DNA]</scope>
    <source>
        <strain evidence="1 2">2789STDY5834960</strain>
    </source>
</reference>
<dbReference type="Proteomes" id="UP000095350">
    <property type="component" value="Unassembled WGS sequence"/>
</dbReference>
<proteinExistence type="predicted"/>
<dbReference type="EMBL" id="CYXZ01000011">
    <property type="protein sequence ID" value="CUN05625.1"/>
    <property type="molecule type" value="Genomic_DNA"/>
</dbReference>
<evidence type="ECO:0000313" key="2">
    <source>
        <dbReference type="Proteomes" id="UP000095350"/>
    </source>
</evidence>
<evidence type="ECO:0000313" key="1">
    <source>
        <dbReference type="EMBL" id="CUN05625.1"/>
    </source>
</evidence>
<dbReference type="InterPro" id="IPR043148">
    <property type="entry name" value="TagF_C"/>
</dbReference>
<dbReference type="InterPro" id="IPR007554">
    <property type="entry name" value="Glycerophosphate_synth"/>
</dbReference>
<gene>
    <name evidence="1" type="ORF">ERS852572_01712</name>
</gene>
<name>A0A173TUV3_9FIRM</name>